<comment type="catalytic activity">
    <reaction evidence="1 14">
        <text>alpha-D-galactose 1-phosphate + UDP-alpha-D-glucose = alpha-D-glucose 1-phosphate + UDP-alpha-D-galactose</text>
        <dbReference type="Rhea" id="RHEA:13989"/>
        <dbReference type="ChEBI" id="CHEBI:58336"/>
        <dbReference type="ChEBI" id="CHEBI:58601"/>
        <dbReference type="ChEBI" id="CHEBI:58885"/>
        <dbReference type="ChEBI" id="CHEBI:66914"/>
        <dbReference type="EC" id="2.7.7.12"/>
    </reaction>
</comment>
<protein>
    <recommendedName>
        <fullName evidence="6 13">Galactose-1-phosphate uridylyltransferase</fullName>
        <ecNumber evidence="5 13">2.7.7.12</ecNumber>
    </recommendedName>
</protein>
<evidence type="ECO:0000313" key="18">
    <source>
        <dbReference type="Proteomes" id="UP001499951"/>
    </source>
</evidence>
<dbReference type="InterPro" id="IPR005850">
    <property type="entry name" value="GalP_Utransf_C"/>
</dbReference>
<comment type="caution">
    <text evidence="17">The sequence shown here is derived from an EMBL/GenBank/DDBJ whole genome shotgun (WGS) entry which is preliminary data.</text>
</comment>
<name>A0ABN1EBM3_9PROT</name>
<dbReference type="EC" id="2.7.7.12" evidence="5 13"/>
<gene>
    <name evidence="17" type="primary">galT</name>
    <name evidence="17" type="ORF">GCM10008942_08270</name>
</gene>
<evidence type="ECO:0000256" key="6">
    <source>
        <dbReference type="ARBA" id="ARBA00016340"/>
    </source>
</evidence>
<dbReference type="PIRSF" id="PIRSF000808">
    <property type="entry name" value="GalT"/>
    <property type="match status" value="1"/>
</dbReference>
<keyword evidence="11 14" id="KW-0299">Galactose metabolism</keyword>
<keyword evidence="12 14" id="KW-0119">Carbohydrate metabolism</keyword>
<evidence type="ECO:0000256" key="1">
    <source>
        <dbReference type="ARBA" id="ARBA00001107"/>
    </source>
</evidence>
<feature type="domain" description="Galactose-1-phosphate uridyl transferase C-terminal" evidence="16">
    <location>
        <begin position="234"/>
        <end position="351"/>
    </location>
</feature>
<dbReference type="InterPro" id="IPR019779">
    <property type="entry name" value="GalP_UDPtransf1_His-AS"/>
</dbReference>
<evidence type="ECO:0000256" key="8">
    <source>
        <dbReference type="ARBA" id="ARBA00022695"/>
    </source>
</evidence>
<dbReference type="GO" id="GO:0016779">
    <property type="term" value="F:nucleotidyltransferase activity"/>
    <property type="evidence" value="ECO:0007669"/>
    <property type="project" value="UniProtKB-KW"/>
</dbReference>
<dbReference type="Gene3D" id="3.30.428.10">
    <property type="entry name" value="HIT-like"/>
    <property type="match status" value="2"/>
</dbReference>
<dbReference type="PANTHER" id="PTHR11943:SF1">
    <property type="entry name" value="GALACTOSE-1-PHOSPHATE URIDYLYLTRANSFERASE"/>
    <property type="match status" value="1"/>
</dbReference>
<reference evidence="17 18" key="1">
    <citation type="journal article" date="2019" name="Int. J. Syst. Evol. Microbiol.">
        <title>The Global Catalogue of Microorganisms (GCM) 10K type strain sequencing project: providing services to taxonomists for standard genome sequencing and annotation.</title>
        <authorList>
            <consortium name="The Broad Institute Genomics Platform"/>
            <consortium name="The Broad Institute Genome Sequencing Center for Infectious Disease"/>
            <person name="Wu L."/>
            <person name="Ma J."/>
        </authorList>
    </citation>
    <scope>NUCLEOTIDE SEQUENCE [LARGE SCALE GENOMIC DNA]</scope>
    <source>
        <strain evidence="17 18">JCM 15089</strain>
    </source>
</reference>
<keyword evidence="9 14" id="KW-0479">Metal-binding</keyword>
<evidence type="ECO:0000259" key="15">
    <source>
        <dbReference type="Pfam" id="PF01087"/>
    </source>
</evidence>
<evidence type="ECO:0000256" key="9">
    <source>
        <dbReference type="ARBA" id="ARBA00022723"/>
    </source>
</evidence>
<keyword evidence="18" id="KW-1185">Reference proteome</keyword>
<keyword evidence="7 14" id="KW-0808">Transferase</keyword>
<evidence type="ECO:0000256" key="13">
    <source>
        <dbReference type="NCBIfam" id="TIGR00209"/>
    </source>
</evidence>
<dbReference type="Pfam" id="PF02744">
    <property type="entry name" value="GalP_UDP_tr_C"/>
    <property type="match status" value="1"/>
</dbReference>
<dbReference type="PANTHER" id="PTHR11943">
    <property type="entry name" value="GALACTOSE-1-PHOSPHATE URIDYLYLTRANSFERASE"/>
    <property type="match status" value="1"/>
</dbReference>
<dbReference type="InterPro" id="IPR036265">
    <property type="entry name" value="HIT-like_sf"/>
</dbReference>
<evidence type="ECO:0000256" key="5">
    <source>
        <dbReference type="ARBA" id="ARBA00012384"/>
    </source>
</evidence>
<evidence type="ECO:0000259" key="16">
    <source>
        <dbReference type="Pfam" id="PF02744"/>
    </source>
</evidence>
<keyword evidence="8 14" id="KW-0548">Nucleotidyltransferase</keyword>
<keyword evidence="10" id="KW-0862">Zinc</keyword>
<dbReference type="InterPro" id="IPR001937">
    <property type="entry name" value="GalP_UDPtransf1"/>
</dbReference>
<evidence type="ECO:0000256" key="14">
    <source>
        <dbReference type="RuleBase" id="RU000506"/>
    </source>
</evidence>
<comment type="cofactor">
    <cofactor evidence="2">
        <name>Zn(2+)</name>
        <dbReference type="ChEBI" id="CHEBI:29105"/>
    </cofactor>
</comment>
<evidence type="ECO:0000256" key="7">
    <source>
        <dbReference type="ARBA" id="ARBA00022679"/>
    </source>
</evidence>
<evidence type="ECO:0000256" key="3">
    <source>
        <dbReference type="ARBA" id="ARBA00004947"/>
    </source>
</evidence>
<organism evidence="17 18">
    <name type="scientific">Rhizomicrobium electricum</name>
    <dbReference type="NCBI Taxonomy" id="480070"/>
    <lineage>
        <taxon>Bacteria</taxon>
        <taxon>Pseudomonadati</taxon>
        <taxon>Pseudomonadota</taxon>
        <taxon>Alphaproteobacteria</taxon>
        <taxon>Micropepsales</taxon>
        <taxon>Micropepsaceae</taxon>
        <taxon>Rhizomicrobium</taxon>
    </lineage>
</organism>
<dbReference type="NCBIfam" id="TIGR00209">
    <property type="entry name" value="galT_1"/>
    <property type="match status" value="1"/>
</dbReference>
<dbReference type="Proteomes" id="UP001499951">
    <property type="component" value="Unassembled WGS sequence"/>
</dbReference>
<dbReference type="PROSITE" id="PS00117">
    <property type="entry name" value="GAL_P_UDP_TRANSF_I"/>
    <property type="match status" value="1"/>
</dbReference>
<evidence type="ECO:0000256" key="11">
    <source>
        <dbReference type="ARBA" id="ARBA00023144"/>
    </source>
</evidence>
<dbReference type="Pfam" id="PF01087">
    <property type="entry name" value="GalP_UDP_transf"/>
    <property type="match status" value="1"/>
</dbReference>
<sequence>MAEENKTNNVTPTTFRMPDGRSLYMYGGFTGEPAWPWLEPNQVHSYSHRRWHPMRREWVVYSAHRQSRTYKPPANDCPFCPGAEDGELPFQDFSIAVFDNRFSSLQKDAPKPEPVPGLDLPVDAATGNCEVIVYSSDHKASMASLPLERRELLVKVWGDRIRSLLEVPAMQVVMPFENRGEEAGVTLHHPHGQIYGFGYLPPIIGAMAQSFREGYDLSKLTKLEQYVVADTPNASLLVPPFTRFPYELWIVPKQFRPSPAALSTAETTDVANLLARAANTYDTFFGRVCPYVMLVYSAPKGFEDVFPFHIQFQPLLRAPNKMKFIAGCELGAGSFLVDILPETAAQNLRNVEVRS</sequence>
<comment type="similarity">
    <text evidence="4 14">Belongs to the galactose-1-phosphate uridylyltransferase type 1 family.</text>
</comment>
<dbReference type="RefSeq" id="WP_166932287.1">
    <property type="nucleotide sequence ID" value="NZ_BAAADD010000002.1"/>
</dbReference>
<evidence type="ECO:0000256" key="2">
    <source>
        <dbReference type="ARBA" id="ARBA00001947"/>
    </source>
</evidence>
<feature type="domain" description="Galactose-1-phosphate uridyl transferase N-terminal" evidence="15">
    <location>
        <begin position="42"/>
        <end position="201"/>
    </location>
</feature>
<dbReference type="InterPro" id="IPR005849">
    <property type="entry name" value="GalP_Utransf_N"/>
</dbReference>
<evidence type="ECO:0000256" key="4">
    <source>
        <dbReference type="ARBA" id="ARBA00010951"/>
    </source>
</evidence>
<accession>A0ABN1EBM3</accession>
<comment type="pathway">
    <text evidence="3 14">Carbohydrate metabolism; galactose metabolism.</text>
</comment>
<proteinExistence type="inferred from homology"/>
<evidence type="ECO:0000256" key="10">
    <source>
        <dbReference type="ARBA" id="ARBA00022833"/>
    </source>
</evidence>
<evidence type="ECO:0000256" key="12">
    <source>
        <dbReference type="ARBA" id="ARBA00023277"/>
    </source>
</evidence>
<dbReference type="SUPFAM" id="SSF54197">
    <property type="entry name" value="HIT-like"/>
    <property type="match status" value="2"/>
</dbReference>
<evidence type="ECO:0000313" key="17">
    <source>
        <dbReference type="EMBL" id="GAA0562186.1"/>
    </source>
</evidence>
<dbReference type="EMBL" id="BAAADD010000002">
    <property type="protein sequence ID" value="GAA0562186.1"/>
    <property type="molecule type" value="Genomic_DNA"/>
</dbReference>